<evidence type="ECO:0000313" key="3">
    <source>
        <dbReference type="EMBL" id="WAR29694.1"/>
    </source>
</evidence>
<dbReference type="PANTHER" id="PTHR24043:SF8">
    <property type="entry name" value="EGF-LIKE DOMAIN-CONTAINING PROTEIN"/>
    <property type="match status" value="1"/>
</dbReference>
<feature type="domain" description="EGF-like" evidence="2">
    <location>
        <begin position="356"/>
        <end position="389"/>
    </location>
</feature>
<keyword evidence="1" id="KW-0245">EGF-like domain</keyword>
<feature type="domain" description="EGF-like" evidence="2">
    <location>
        <begin position="1083"/>
        <end position="1119"/>
    </location>
</feature>
<organism evidence="3 4">
    <name type="scientific">Mya arenaria</name>
    <name type="common">Soft-shell clam</name>
    <dbReference type="NCBI Taxonomy" id="6604"/>
    <lineage>
        <taxon>Eukaryota</taxon>
        <taxon>Metazoa</taxon>
        <taxon>Spiralia</taxon>
        <taxon>Lophotrochozoa</taxon>
        <taxon>Mollusca</taxon>
        <taxon>Bivalvia</taxon>
        <taxon>Autobranchia</taxon>
        <taxon>Heteroconchia</taxon>
        <taxon>Euheterodonta</taxon>
        <taxon>Imparidentia</taxon>
        <taxon>Neoheterodontei</taxon>
        <taxon>Myida</taxon>
        <taxon>Myoidea</taxon>
        <taxon>Myidae</taxon>
        <taxon>Mya</taxon>
    </lineage>
</organism>
<reference evidence="3" key="1">
    <citation type="submission" date="2022-11" db="EMBL/GenBank/DDBJ databases">
        <title>Centuries of genome instability and evolution in soft-shell clam transmissible cancer (bioRxiv).</title>
        <authorList>
            <person name="Hart S.F.M."/>
            <person name="Yonemitsu M.A."/>
            <person name="Giersch R.M."/>
            <person name="Beal B.F."/>
            <person name="Arriagada G."/>
            <person name="Davis B.W."/>
            <person name="Ostrander E.A."/>
            <person name="Goff S.P."/>
            <person name="Metzger M.J."/>
        </authorList>
    </citation>
    <scope>NUCLEOTIDE SEQUENCE</scope>
    <source>
        <strain evidence="3">MELC-2E11</strain>
        <tissue evidence="3">Siphon/mantle</tissue>
    </source>
</reference>
<sequence length="1265" mass="139386">MTYLYGADCNISCPQNCVDSCHRYSAKCDQCKPGFWDSPCDQQCGKCATVSCDQDSGECFSDCNPGFYGLNCARTCPYGGCETCDRLTGSCILCKKELWGQNCENSCSPNCDPSTGGNCSKETGACDSQGCRTGFYNPYCTAACNSNCFPYEGESVGSCDFTNGRCDRSCRTGWHGDMCDRPCSQNCVDSTCHRDGECHVVLGCITGFHGFNCTSKCSDTCNDDTCDRTLGVCAECLQEVKTPKCRSAGTLARLHGRVIAWTAWTCYCMEVLLHGRVVAWTCYCMDFRSCQLSFRKCICKHTRRFSQFHLSAHSCYFTPCINGNDYGFMFCSRYTSYINAYIPFHSHLQLGSHGLFCEYNCSATCESSCGRYTLRCDSCDDGFYGHTCNGSCTNCMTVTCQQSSGTCNGICVDGYYTDQCSRQCIHTGCMTCDRQAGECLTCKPGLYGVQCSLPCSDQCVPSSDGNVYCNKTTGSCIAGACRAGYYGSTCTQTCPGDCRENPVDGLTYCDFSTGECLHGCNDGFFGEQCELECSENCAGQVTVCRRDGYCTNGCVDNHYGSFCGEMCNSSCTDNQCDRVEGICMDCLQDRTPLCRDAGNNTHVRKLTTVPRSFSIHILPLFHVHSAYISYHCSTSKSTTIYVFETFMQDGSATRDNGAMLAGVSDSLFHCINFVCPMSNNLLFCFLIDCPLPYYGLKCNESCAANCRNGDCDRYSARCTSCVADYWGGTCTQACGHCRGNICYQNNGTCPSGCDDGFYSIDCTVPCTYPGCQTCDDTGACASCKQGRYGTNCDRGCSGNCLPSSIDGFIYCSRSLGSCSENQCVSGYYSSDCSQQCSSNCGVAAGFRSCDIDDGECDAECELTWYGPNCRTICSSNCLNQNCNRTGECREGCTVGYWGEMCERTCTMAQTCNDGTCDQGLGRCLECERVNPSPRCRSAACTPSNTWGVFCDRTCPANCRGDTCDRDTGECAGGCKDTYFGDYCNMTCPNCLQDMCFQNNGNCVSGCKHGYHKLDCNTMCLYPGCRNCDRTEGKCITCKTGLFGEECDRDCERSCGESGGVLSCNRFTGNCDARFCKDGWYNLQCTDKCSDFCETNNNQCEFETGTCSPCALGWYGQKCDGECSTNCKNKNCTVTATNCREVVGRRNSRYCHRRKEGRSRDIAILVGRKKSRYCHPRRKEEVEILPSSSEGRSRDIAILVGRTKSRYCYRRKEGRSRDIAILVGRKKSRYCHRRKVGRSRDIAILVGRKKSRYYHPRRKQRVEILL</sequence>
<feature type="domain" description="EGF-like" evidence="2">
    <location>
        <begin position="143"/>
        <end position="180"/>
    </location>
</feature>
<dbReference type="SMART" id="SM00181">
    <property type="entry name" value="EGF"/>
    <property type="match status" value="12"/>
</dbReference>
<feature type="domain" description="EGF-like" evidence="2">
    <location>
        <begin position="489"/>
        <end position="530"/>
    </location>
</feature>
<feature type="domain" description="EGF-like" evidence="2">
    <location>
        <begin position="701"/>
        <end position="731"/>
    </location>
</feature>
<accession>A0ABY7G8I4</accession>
<feature type="domain" description="EGF-like" evidence="2">
    <location>
        <begin position="182"/>
        <end position="214"/>
    </location>
</feature>
<feature type="domain" description="EGF-like" evidence="2">
    <location>
        <begin position="872"/>
        <end position="902"/>
    </location>
</feature>
<name>A0ABY7G8I4_MYAAR</name>
<evidence type="ECO:0000259" key="2">
    <source>
        <dbReference type="SMART" id="SM00181"/>
    </source>
</evidence>
<protein>
    <submittedName>
        <fullName evidence="3">MEGF6-like protein</fullName>
    </submittedName>
</protein>
<feature type="domain" description="EGF-like" evidence="2">
    <location>
        <begin position="46"/>
        <end position="73"/>
    </location>
</feature>
<dbReference type="InterPro" id="IPR042635">
    <property type="entry name" value="MEGF10/SREC1/2-like"/>
</dbReference>
<dbReference type="EMBL" id="CP111027">
    <property type="protein sequence ID" value="WAR29694.1"/>
    <property type="molecule type" value="Genomic_DNA"/>
</dbReference>
<feature type="domain" description="EGF-like" evidence="2">
    <location>
        <begin position="423"/>
        <end position="452"/>
    </location>
</feature>
<dbReference type="PANTHER" id="PTHR24043">
    <property type="entry name" value="SCAVENGER RECEPTOR CLASS F"/>
    <property type="match status" value="1"/>
</dbReference>
<proteinExistence type="predicted"/>
<feature type="domain" description="EGF-like" evidence="2">
    <location>
        <begin position="925"/>
        <end position="964"/>
    </location>
</feature>
<dbReference type="InterPro" id="IPR000742">
    <property type="entry name" value="EGF"/>
</dbReference>
<keyword evidence="4" id="KW-1185">Reference proteome</keyword>
<dbReference type="Proteomes" id="UP001164746">
    <property type="component" value="Chromosome 16"/>
</dbReference>
<evidence type="ECO:0000313" key="4">
    <source>
        <dbReference type="Proteomes" id="UP001164746"/>
    </source>
</evidence>
<feature type="domain" description="EGF-like" evidence="2">
    <location>
        <begin position="8"/>
        <end position="45"/>
    </location>
</feature>
<feature type="domain" description="EGF-like" evidence="2">
    <location>
        <begin position="765"/>
        <end position="793"/>
    </location>
</feature>
<evidence type="ECO:0000256" key="1">
    <source>
        <dbReference type="ARBA" id="ARBA00022536"/>
    </source>
</evidence>
<gene>
    <name evidence="3" type="ORF">MAR_003262</name>
</gene>